<accession>A0AAW1VNB9</accession>
<reference evidence="1 2" key="1">
    <citation type="journal article" date="2023" name="G3 (Bethesda)">
        <title>A chromosome-length genome assembly and annotation of blackberry (Rubus argutus, cv. 'Hillquist').</title>
        <authorList>
            <person name="Bruna T."/>
            <person name="Aryal R."/>
            <person name="Dudchenko O."/>
            <person name="Sargent D.J."/>
            <person name="Mead D."/>
            <person name="Buti M."/>
            <person name="Cavallini A."/>
            <person name="Hytonen T."/>
            <person name="Andres J."/>
            <person name="Pham M."/>
            <person name="Weisz D."/>
            <person name="Mascagni F."/>
            <person name="Usai G."/>
            <person name="Natali L."/>
            <person name="Bassil N."/>
            <person name="Fernandez G.E."/>
            <person name="Lomsadze A."/>
            <person name="Armour M."/>
            <person name="Olukolu B."/>
            <person name="Poorten T."/>
            <person name="Britton C."/>
            <person name="Davik J."/>
            <person name="Ashrafi H."/>
            <person name="Aiden E.L."/>
            <person name="Borodovsky M."/>
            <person name="Worthington M."/>
        </authorList>
    </citation>
    <scope>NUCLEOTIDE SEQUENCE [LARGE SCALE GENOMIC DNA]</scope>
    <source>
        <strain evidence="1">PI 553951</strain>
    </source>
</reference>
<protein>
    <submittedName>
        <fullName evidence="1">Uncharacterized protein</fullName>
    </submittedName>
</protein>
<name>A0AAW1VNB9_RUBAR</name>
<dbReference type="Proteomes" id="UP001457282">
    <property type="component" value="Unassembled WGS sequence"/>
</dbReference>
<sequence>MEGDLPPRRSTYLPGCMMSPSCFPVHEEMGYTRMENCAGENKRSRRWRNFLRRLVMSDRRRSRSMYGSSKPLSFQYDAVSYSQNFDEGCHLYEEPGRRSQVFSNVRWGSDLLQGSSEELLSAS</sequence>
<organism evidence="1 2">
    <name type="scientific">Rubus argutus</name>
    <name type="common">Southern blackberry</name>
    <dbReference type="NCBI Taxonomy" id="59490"/>
    <lineage>
        <taxon>Eukaryota</taxon>
        <taxon>Viridiplantae</taxon>
        <taxon>Streptophyta</taxon>
        <taxon>Embryophyta</taxon>
        <taxon>Tracheophyta</taxon>
        <taxon>Spermatophyta</taxon>
        <taxon>Magnoliopsida</taxon>
        <taxon>eudicotyledons</taxon>
        <taxon>Gunneridae</taxon>
        <taxon>Pentapetalae</taxon>
        <taxon>rosids</taxon>
        <taxon>fabids</taxon>
        <taxon>Rosales</taxon>
        <taxon>Rosaceae</taxon>
        <taxon>Rosoideae</taxon>
        <taxon>Rosoideae incertae sedis</taxon>
        <taxon>Rubus</taxon>
    </lineage>
</organism>
<evidence type="ECO:0000313" key="2">
    <source>
        <dbReference type="Proteomes" id="UP001457282"/>
    </source>
</evidence>
<comment type="caution">
    <text evidence="1">The sequence shown here is derived from an EMBL/GenBank/DDBJ whole genome shotgun (WGS) entry which is preliminary data.</text>
</comment>
<evidence type="ECO:0000313" key="1">
    <source>
        <dbReference type="EMBL" id="KAK9904360.1"/>
    </source>
</evidence>
<keyword evidence="2" id="KW-1185">Reference proteome</keyword>
<gene>
    <name evidence="1" type="ORF">M0R45_000796</name>
</gene>
<dbReference type="AlphaFoldDB" id="A0AAW1VNB9"/>
<dbReference type="EMBL" id="JBEDUW010000201">
    <property type="protein sequence ID" value="KAK9904360.1"/>
    <property type="molecule type" value="Genomic_DNA"/>
</dbReference>
<proteinExistence type="predicted"/>